<name>A0A7S4D667_HETAK</name>
<evidence type="ECO:0000313" key="2">
    <source>
        <dbReference type="EMBL" id="CAE0631043.1"/>
    </source>
</evidence>
<accession>A0A7S4D667</accession>
<dbReference type="AlphaFoldDB" id="A0A7S4D667"/>
<dbReference type="GO" id="GO:0003676">
    <property type="term" value="F:nucleic acid binding"/>
    <property type="evidence" value="ECO:0007669"/>
    <property type="project" value="InterPro"/>
</dbReference>
<dbReference type="GO" id="GO:0015074">
    <property type="term" value="P:DNA integration"/>
    <property type="evidence" value="ECO:0007669"/>
    <property type="project" value="InterPro"/>
</dbReference>
<feature type="domain" description="Integrase catalytic" evidence="1">
    <location>
        <begin position="31"/>
        <end position="185"/>
    </location>
</feature>
<dbReference type="SUPFAM" id="SSF53098">
    <property type="entry name" value="Ribonuclease H-like"/>
    <property type="match status" value="1"/>
</dbReference>
<gene>
    <name evidence="2" type="ORF">HAKA00212_LOCUS9742</name>
</gene>
<dbReference type="InterPro" id="IPR001584">
    <property type="entry name" value="Integrase_cat-core"/>
</dbReference>
<dbReference type="Gene3D" id="3.30.420.10">
    <property type="entry name" value="Ribonuclease H-like superfamily/Ribonuclease H"/>
    <property type="match status" value="1"/>
</dbReference>
<dbReference type="InterPro" id="IPR050951">
    <property type="entry name" value="Retrovirus_Pol_polyprotein"/>
</dbReference>
<reference evidence="2" key="1">
    <citation type="submission" date="2021-01" db="EMBL/GenBank/DDBJ databases">
        <authorList>
            <person name="Corre E."/>
            <person name="Pelletier E."/>
            <person name="Niang G."/>
            <person name="Scheremetjew M."/>
            <person name="Finn R."/>
            <person name="Kale V."/>
            <person name="Holt S."/>
            <person name="Cochrane G."/>
            <person name="Meng A."/>
            <person name="Brown T."/>
            <person name="Cohen L."/>
        </authorList>
    </citation>
    <scope>NUCLEOTIDE SEQUENCE</scope>
    <source>
        <strain evidence="2">CCMP3107</strain>
    </source>
</reference>
<evidence type="ECO:0000259" key="1">
    <source>
        <dbReference type="PROSITE" id="PS50994"/>
    </source>
</evidence>
<dbReference type="InterPro" id="IPR054465">
    <property type="entry name" value="Integrase_p58-like_C"/>
</dbReference>
<dbReference type="Pfam" id="PF22938">
    <property type="entry name" value="Integrase_p58_C"/>
    <property type="match status" value="1"/>
</dbReference>
<dbReference type="PANTHER" id="PTHR37984:SF5">
    <property type="entry name" value="PROTEIN NYNRIN-LIKE"/>
    <property type="match status" value="1"/>
</dbReference>
<dbReference type="InterPro" id="IPR012337">
    <property type="entry name" value="RNaseH-like_sf"/>
</dbReference>
<protein>
    <recommendedName>
        <fullName evidence="1">Integrase catalytic domain-containing protein</fullName>
    </recommendedName>
</protein>
<dbReference type="PROSITE" id="PS50994">
    <property type="entry name" value="INTEGRASE"/>
    <property type="match status" value="1"/>
</dbReference>
<organism evidence="2">
    <name type="scientific">Heterosigma akashiwo</name>
    <name type="common">Chromophytic alga</name>
    <name type="synonym">Heterosigma carterae</name>
    <dbReference type="NCBI Taxonomy" id="2829"/>
    <lineage>
        <taxon>Eukaryota</taxon>
        <taxon>Sar</taxon>
        <taxon>Stramenopiles</taxon>
        <taxon>Ochrophyta</taxon>
        <taxon>Raphidophyceae</taxon>
        <taxon>Chattonellales</taxon>
        <taxon>Chattonellaceae</taxon>
        <taxon>Heterosigma</taxon>
    </lineage>
</organism>
<dbReference type="PANTHER" id="PTHR37984">
    <property type="entry name" value="PROTEIN CBG26694"/>
    <property type="match status" value="1"/>
</dbReference>
<dbReference type="EMBL" id="HBIU01020807">
    <property type="protein sequence ID" value="CAE0631043.1"/>
    <property type="molecule type" value="Transcribed_RNA"/>
</dbReference>
<proteinExistence type="predicted"/>
<dbReference type="InterPro" id="IPR036397">
    <property type="entry name" value="RNaseH_sf"/>
</dbReference>
<sequence>MKFVNNCQICQRCKNPAPQLRARVTTMQRPMASQPFQVIHGDACTIRSRNIMIFVDQFSGYVELELMRGPITGRSLAEAFLKCIVCRHSTPSIAIMDNVNYQVKGTFPQVLRTLGVKLTPVSVYHPQANGRAERMVSIIKKTLKTMVLENTSAWEKLIPLAAFACNTAQHRETKETPFFLVHGRDAVLPGPLNTAVQELRTSAEVADPEIYVQNLRERILTAFKHTTERLKAIQNSYAHPDLLEEKFKVGERVWMLDPRKATGDNLKPMWKGPFEIIHVISAAVYQIQEEGAAQPILAHVNRLKKVTA</sequence>